<accession>A0ACC2TRB4</accession>
<sequence length="320" mass="36100">MFRKSIVEKMGLMLGGAGIGILTYSLYGRTFIPKTPSTICPVPNSQAPISSMPSPNAELLKYGFPGPISDFRNRQGYVASHNRMLRNPNFVLELLTKDKLINRDNASRDHSKFMEDKGVPELFRAKLSDYRRSGYDRGHMAPAADFKSSQEAMDETFYLTNMAPQVGQGFNRDYWAWLEDYCRKLTTKFSEVYVLTGPLYLPTKGPQFPDPDKWYVQYEVIGNPPNIAVPTHFFKVILAIPHDSSKPSLAGFLLPNRVIPDNVPLTQFQVPIETIEKAAGAVFFDRLGPNKEKELANLCSTVPCQLHIKKFNEQGKLLTK</sequence>
<proteinExistence type="predicted"/>
<dbReference type="EMBL" id="QTSX02002207">
    <property type="protein sequence ID" value="KAJ9077290.1"/>
    <property type="molecule type" value="Genomic_DNA"/>
</dbReference>
<evidence type="ECO:0000313" key="2">
    <source>
        <dbReference type="Proteomes" id="UP001165960"/>
    </source>
</evidence>
<evidence type="ECO:0000313" key="1">
    <source>
        <dbReference type="EMBL" id="KAJ9077290.1"/>
    </source>
</evidence>
<protein>
    <submittedName>
        <fullName evidence="1">Nuclease</fullName>
    </submittedName>
</protein>
<organism evidence="1 2">
    <name type="scientific">Entomophthora muscae</name>
    <dbReference type="NCBI Taxonomy" id="34485"/>
    <lineage>
        <taxon>Eukaryota</taxon>
        <taxon>Fungi</taxon>
        <taxon>Fungi incertae sedis</taxon>
        <taxon>Zoopagomycota</taxon>
        <taxon>Entomophthoromycotina</taxon>
        <taxon>Entomophthoromycetes</taxon>
        <taxon>Entomophthorales</taxon>
        <taxon>Entomophthoraceae</taxon>
        <taxon>Entomophthora</taxon>
    </lineage>
</organism>
<reference evidence="1" key="1">
    <citation type="submission" date="2022-04" db="EMBL/GenBank/DDBJ databases">
        <title>Genome of the entomopathogenic fungus Entomophthora muscae.</title>
        <authorList>
            <person name="Elya C."/>
            <person name="Lovett B.R."/>
            <person name="Lee E."/>
            <person name="Macias A.M."/>
            <person name="Hajek A.E."/>
            <person name="De Bivort B.L."/>
            <person name="Kasson M.T."/>
            <person name="De Fine Licht H.H."/>
            <person name="Stajich J.E."/>
        </authorList>
    </citation>
    <scope>NUCLEOTIDE SEQUENCE</scope>
    <source>
        <strain evidence="1">Berkeley</strain>
    </source>
</reference>
<comment type="caution">
    <text evidence="1">The sequence shown here is derived from an EMBL/GenBank/DDBJ whole genome shotgun (WGS) entry which is preliminary data.</text>
</comment>
<gene>
    <name evidence="1" type="primary">NUC1_2</name>
    <name evidence="1" type="ORF">DSO57_1018097</name>
</gene>
<name>A0ACC2TRB4_9FUNG</name>
<dbReference type="Proteomes" id="UP001165960">
    <property type="component" value="Unassembled WGS sequence"/>
</dbReference>
<keyword evidence="2" id="KW-1185">Reference proteome</keyword>